<proteinExistence type="predicted"/>
<organism evidence="5">
    <name type="scientific">human gut metagenome</name>
    <dbReference type="NCBI Taxonomy" id="408170"/>
    <lineage>
        <taxon>unclassified sequences</taxon>
        <taxon>metagenomes</taxon>
        <taxon>organismal metagenomes</taxon>
    </lineage>
</organism>
<dbReference type="GO" id="GO:0003677">
    <property type="term" value="F:DNA binding"/>
    <property type="evidence" value="ECO:0007669"/>
    <property type="project" value="InterPro"/>
</dbReference>
<keyword evidence="3" id="KW-0346">Stress response</keyword>
<keyword evidence="1" id="KW-0678">Repressor</keyword>
<keyword evidence="2" id="KW-0805">Transcription regulation</keyword>
<dbReference type="InterPro" id="IPR002571">
    <property type="entry name" value="HrcA"/>
</dbReference>
<feature type="non-terminal residue" evidence="5">
    <location>
        <position position="96"/>
    </location>
</feature>
<evidence type="ECO:0000256" key="1">
    <source>
        <dbReference type="ARBA" id="ARBA00022491"/>
    </source>
</evidence>
<evidence type="ECO:0000256" key="2">
    <source>
        <dbReference type="ARBA" id="ARBA00023015"/>
    </source>
</evidence>
<dbReference type="InterPro" id="IPR036390">
    <property type="entry name" value="WH_DNA-bd_sf"/>
</dbReference>
<dbReference type="PANTHER" id="PTHR34824">
    <property type="entry name" value="HEAT-INDUCIBLE TRANSCRIPTION REPRESSOR HRCA"/>
    <property type="match status" value="1"/>
</dbReference>
<sequence length="96" mass="10803">MAELEKIGLLDKPHTSAGRIPSAQGYRYYVDELLNYNDISMQEIKYIQTQLATKVNQIEDLTKIATSTLSEITHYTSVGIGPRVASQNIEEVKFVL</sequence>
<name>K1SGJ2_9ZZZZ</name>
<evidence type="ECO:0000256" key="3">
    <source>
        <dbReference type="ARBA" id="ARBA00023016"/>
    </source>
</evidence>
<protein>
    <submittedName>
        <fullName evidence="5">Heat-inducible transcription repressor HrcA</fullName>
    </submittedName>
</protein>
<dbReference type="Gene3D" id="1.10.10.10">
    <property type="entry name" value="Winged helix-like DNA-binding domain superfamily/Winged helix DNA-binding domain"/>
    <property type="match status" value="1"/>
</dbReference>
<dbReference type="EMBL" id="AJWZ01008283">
    <property type="protein sequence ID" value="EKC54529.1"/>
    <property type="molecule type" value="Genomic_DNA"/>
</dbReference>
<comment type="caution">
    <text evidence="5">The sequence shown here is derived from an EMBL/GenBank/DDBJ whole genome shotgun (WGS) entry which is preliminary data.</text>
</comment>
<dbReference type="InterPro" id="IPR036388">
    <property type="entry name" value="WH-like_DNA-bd_sf"/>
</dbReference>
<keyword evidence="4" id="KW-0804">Transcription</keyword>
<dbReference type="PANTHER" id="PTHR34824:SF1">
    <property type="entry name" value="HEAT-INDUCIBLE TRANSCRIPTION REPRESSOR HRCA"/>
    <property type="match status" value="1"/>
</dbReference>
<dbReference type="SUPFAM" id="SSF55781">
    <property type="entry name" value="GAF domain-like"/>
    <property type="match status" value="1"/>
</dbReference>
<reference evidence="5" key="1">
    <citation type="journal article" date="2013" name="Environ. Microbiol.">
        <title>Microbiota from the distal guts of lean and obese adolescents exhibit partial functional redundancy besides clear differences in community structure.</title>
        <authorList>
            <person name="Ferrer M."/>
            <person name="Ruiz A."/>
            <person name="Lanza F."/>
            <person name="Haange S.B."/>
            <person name="Oberbach A."/>
            <person name="Till H."/>
            <person name="Bargiela R."/>
            <person name="Campoy C."/>
            <person name="Segura M.T."/>
            <person name="Richter M."/>
            <person name="von Bergen M."/>
            <person name="Seifert J."/>
            <person name="Suarez A."/>
        </authorList>
    </citation>
    <scope>NUCLEOTIDE SEQUENCE</scope>
</reference>
<dbReference type="AlphaFoldDB" id="K1SGJ2"/>
<evidence type="ECO:0000256" key="4">
    <source>
        <dbReference type="ARBA" id="ARBA00023163"/>
    </source>
</evidence>
<accession>K1SGJ2</accession>
<dbReference type="SUPFAM" id="SSF46785">
    <property type="entry name" value="Winged helix' DNA-binding domain"/>
    <property type="match status" value="1"/>
</dbReference>
<evidence type="ECO:0000313" key="5">
    <source>
        <dbReference type="EMBL" id="EKC54529.1"/>
    </source>
</evidence>
<dbReference type="GO" id="GO:0045892">
    <property type="term" value="P:negative regulation of DNA-templated transcription"/>
    <property type="evidence" value="ECO:0007669"/>
    <property type="project" value="TreeGrafter"/>
</dbReference>
<gene>
    <name evidence="5" type="ORF">OBE_12041</name>
</gene>